<reference evidence="1" key="2">
    <citation type="journal article" date="2022" name="New Phytol.">
        <title>Evolutionary transition to the ectomycorrhizal habit in the genomes of a hyperdiverse lineage of mushroom-forming fungi.</title>
        <authorList>
            <person name="Looney B."/>
            <person name="Miyauchi S."/>
            <person name="Morin E."/>
            <person name="Drula E."/>
            <person name="Courty P.E."/>
            <person name="Kohler A."/>
            <person name="Kuo A."/>
            <person name="LaButti K."/>
            <person name="Pangilinan J."/>
            <person name="Lipzen A."/>
            <person name="Riley R."/>
            <person name="Andreopoulos W."/>
            <person name="He G."/>
            <person name="Johnson J."/>
            <person name="Nolan M."/>
            <person name="Tritt A."/>
            <person name="Barry K.W."/>
            <person name="Grigoriev I.V."/>
            <person name="Nagy L.G."/>
            <person name="Hibbett D."/>
            <person name="Henrissat B."/>
            <person name="Matheny P.B."/>
            <person name="Labbe J."/>
            <person name="Martin F.M."/>
        </authorList>
    </citation>
    <scope>NUCLEOTIDE SEQUENCE</scope>
    <source>
        <strain evidence="1">FP105234-sp</strain>
    </source>
</reference>
<evidence type="ECO:0000313" key="1">
    <source>
        <dbReference type="EMBL" id="KAI0039565.1"/>
    </source>
</evidence>
<sequence length="278" mass="30290">MAPERLAWCCCSQCSRSTEGRTQQKVRTAREHDRLDAVRGLGLYARKPAAHASGGADLEDAEVGDSKLEAPRSQDIPTRPSTPSDYSQPPDPLPDVDSDDLYATPRLASPAFSMDDPDSDEDLELRPSPSKRRRTTWESDDDLDLELGLIPSDDEEDEDVTAEGPFGFGNNLFRAWDSVFDDNEADPDGDDAGAGDATNASSLLDDHPAIRNAYIRVFVAAAFKGATRAVVRMMLDSTRISLLAAAQQSASVSFPGLERFALTLKTVERRLGVDTEEL</sequence>
<comment type="caution">
    <text evidence="1">The sequence shown here is derived from an EMBL/GenBank/DDBJ whole genome shotgun (WGS) entry which is preliminary data.</text>
</comment>
<dbReference type="EMBL" id="MU276288">
    <property type="protein sequence ID" value="KAI0039565.1"/>
    <property type="molecule type" value="Genomic_DNA"/>
</dbReference>
<dbReference type="Proteomes" id="UP000814033">
    <property type="component" value="Unassembled WGS sequence"/>
</dbReference>
<keyword evidence="2" id="KW-1185">Reference proteome</keyword>
<protein>
    <submittedName>
        <fullName evidence="1">Uncharacterized protein</fullName>
    </submittedName>
</protein>
<organism evidence="1 2">
    <name type="scientific">Auriscalpium vulgare</name>
    <dbReference type="NCBI Taxonomy" id="40419"/>
    <lineage>
        <taxon>Eukaryota</taxon>
        <taxon>Fungi</taxon>
        <taxon>Dikarya</taxon>
        <taxon>Basidiomycota</taxon>
        <taxon>Agaricomycotina</taxon>
        <taxon>Agaricomycetes</taxon>
        <taxon>Russulales</taxon>
        <taxon>Auriscalpiaceae</taxon>
        <taxon>Auriscalpium</taxon>
    </lineage>
</organism>
<gene>
    <name evidence="1" type="ORF">FA95DRAFT_1612467</name>
</gene>
<evidence type="ECO:0000313" key="2">
    <source>
        <dbReference type="Proteomes" id="UP000814033"/>
    </source>
</evidence>
<name>A0ACB8R633_9AGAM</name>
<accession>A0ACB8R633</accession>
<proteinExistence type="predicted"/>
<reference evidence="1" key="1">
    <citation type="submission" date="2021-02" db="EMBL/GenBank/DDBJ databases">
        <authorList>
            <consortium name="DOE Joint Genome Institute"/>
            <person name="Ahrendt S."/>
            <person name="Looney B.P."/>
            <person name="Miyauchi S."/>
            <person name="Morin E."/>
            <person name="Drula E."/>
            <person name="Courty P.E."/>
            <person name="Chicoki N."/>
            <person name="Fauchery L."/>
            <person name="Kohler A."/>
            <person name="Kuo A."/>
            <person name="Labutti K."/>
            <person name="Pangilinan J."/>
            <person name="Lipzen A."/>
            <person name="Riley R."/>
            <person name="Andreopoulos W."/>
            <person name="He G."/>
            <person name="Johnson J."/>
            <person name="Barry K.W."/>
            <person name="Grigoriev I.V."/>
            <person name="Nagy L."/>
            <person name="Hibbett D."/>
            <person name="Henrissat B."/>
            <person name="Matheny P.B."/>
            <person name="Labbe J."/>
            <person name="Martin F."/>
        </authorList>
    </citation>
    <scope>NUCLEOTIDE SEQUENCE</scope>
    <source>
        <strain evidence="1">FP105234-sp</strain>
    </source>
</reference>